<evidence type="ECO:0000313" key="1">
    <source>
        <dbReference type="EMBL" id="MZP29507.1"/>
    </source>
</evidence>
<comment type="caution">
    <text evidence="1">The sequence shown here is derived from an EMBL/GenBank/DDBJ whole genome shotgun (WGS) entry which is preliminary data.</text>
</comment>
<dbReference type="Gene3D" id="3.20.20.370">
    <property type="entry name" value="Glycoside hydrolase/deacetylase"/>
    <property type="match status" value="1"/>
</dbReference>
<reference evidence="1 2" key="1">
    <citation type="submission" date="2020-01" db="EMBL/GenBank/DDBJ databases">
        <title>Whole-genome sequence of Heliobacterium undosum DSM 13378.</title>
        <authorList>
            <person name="Kyndt J.A."/>
            <person name="Meyer T.E."/>
        </authorList>
    </citation>
    <scope>NUCLEOTIDE SEQUENCE [LARGE SCALE GENOMIC DNA]</scope>
    <source>
        <strain evidence="1 2">DSM 13378</strain>
    </source>
</reference>
<dbReference type="InterPro" id="IPR054492">
    <property type="entry name" value="WbmS-like"/>
</dbReference>
<sequence length="237" mass="27467">MICITFDTDWISNEHLEQLNPIDMIPGKATFYCTQPYEYLEKRIEDVEIAIHPRLDWGADWLDEITKLKAALPYSSDGIRPHSCAYSQLLGVHLRNAGYTYISQVTLPNLANPKPYRHPWGIWEAPIFYMDNMDFTLAENWKNSKHTPFQRKIIDTAVHGDGVYVFDFHPIHLMLNTPDRAYYQENRNKLGQAGPIAYSGYGTRSFFEELIGEMKKYDVLSYTVDDTVKLFEGVDVE</sequence>
<evidence type="ECO:0000313" key="2">
    <source>
        <dbReference type="Proteomes" id="UP000463470"/>
    </source>
</evidence>
<protein>
    <recommendedName>
        <fullName evidence="3">Polysaccharide deacetylase</fullName>
    </recommendedName>
</protein>
<proteinExistence type="predicted"/>
<dbReference type="OrthoDB" id="9805877at2"/>
<dbReference type="RefSeq" id="WP_161257066.1">
    <property type="nucleotide sequence ID" value="NZ_WXEY01000005.1"/>
</dbReference>
<accession>A0A845KZK1</accession>
<dbReference type="Proteomes" id="UP000463470">
    <property type="component" value="Unassembled WGS sequence"/>
</dbReference>
<dbReference type="Pfam" id="PF22537">
    <property type="entry name" value="WbmS-like"/>
    <property type="match status" value="1"/>
</dbReference>
<name>A0A845KZK1_9FIRM</name>
<dbReference type="EMBL" id="WXEY01000005">
    <property type="protein sequence ID" value="MZP29507.1"/>
    <property type="molecule type" value="Genomic_DNA"/>
</dbReference>
<evidence type="ECO:0008006" key="3">
    <source>
        <dbReference type="Google" id="ProtNLM"/>
    </source>
</evidence>
<gene>
    <name evidence="1" type="ORF">GTO91_07280</name>
</gene>
<organism evidence="1 2">
    <name type="scientific">Heliomicrobium undosum</name>
    <dbReference type="NCBI Taxonomy" id="121734"/>
    <lineage>
        <taxon>Bacteria</taxon>
        <taxon>Bacillati</taxon>
        <taxon>Bacillota</taxon>
        <taxon>Clostridia</taxon>
        <taxon>Eubacteriales</taxon>
        <taxon>Heliobacteriaceae</taxon>
        <taxon>Heliomicrobium</taxon>
    </lineage>
</organism>
<dbReference type="AlphaFoldDB" id="A0A845KZK1"/>
<keyword evidence="2" id="KW-1185">Reference proteome</keyword>